<evidence type="ECO:0000259" key="1">
    <source>
        <dbReference type="PROSITE" id="PS50181"/>
    </source>
</evidence>
<organism evidence="2 3">
    <name type="scientific">Caenorhabditis tropicalis</name>
    <dbReference type="NCBI Taxonomy" id="1561998"/>
    <lineage>
        <taxon>Eukaryota</taxon>
        <taxon>Metazoa</taxon>
        <taxon>Ecdysozoa</taxon>
        <taxon>Nematoda</taxon>
        <taxon>Chromadorea</taxon>
        <taxon>Rhabditida</taxon>
        <taxon>Rhabditina</taxon>
        <taxon>Rhabditomorpha</taxon>
        <taxon>Rhabditoidea</taxon>
        <taxon>Rhabditidae</taxon>
        <taxon>Peloderinae</taxon>
        <taxon>Caenorhabditis</taxon>
    </lineage>
</organism>
<keyword evidence="2" id="KW-1185">Reference proteome</keyword>
<reference evidence="3" key="1">
    <citation type="submission" date="2016-11" db="UniProtKB">
        <authorList>
            <consortium name="WormBaseParasite"/>
        </authorList>
    </citation>
    <scope>IDENTIFICATION</scope>
</reference>
<protein>
    <submittedName>
        <fullName evidence="3">F-box domain-containing protein</fullName>
    </submittedName>
</protein>
<dbReference type="InterPro" id="IPR036047">
    <property type="entry name" value="F-box-like_dom_sf"/>
</dbReference>
<dbReference type="SUPFAM" id="SSF81383">
    <property type="entry name" value="F-box domain"/>
    <property type="match status" value="1"/>
</dbReference>
<accession>A0A1I7V1Q9</accession>
<evidence type="ECO:0000313" key="2">
    <source>
        <dbReference type="Proteomes" id="UP000095282"/>
    </source>
</evidence>
<dbReference type="PROSITE" id="PS50181">
    <property type="entry name" value="FBOX"/>
    <property type="match status" value="1"/>
</dbReference>
<feature type="domain" description="F-box" evidence="1">
    <location>
        <begin position="4"/>
        <end position="51"/>
    </location>
</feature>
<dbReference type="SMART" id="SM00256">
    <property type="entry name" value="FBOX"/>
    <property type="match status" value="1"/>
</dbReference>
<dbReference type="InterPro" id="IPR001810">
    <property type="entry name" value="F-box_dom"/>
</dbReference>
<name>A0A1I7V1Q9_9PELO</name>
<dbReference type="WBParaSite" id="Csp11.Scaffold630.g21522.t1">
    <property type="protein sequence ID" value="Csp11.Scaffold630.g21522.t1"/>
    <property type="gene ID" value="Csp11.Scaffold630.g21522"/>
</dbReference>
<dbReference type="AlphaFoldDB" id="A0A1I7V1Q9"/>
<proteinExistence type="predicted"/>
<evidence type="ECO:0000313" key="3">
    <source>
        <dbReference type="WBParaSite" id="Csp11.Scaffold630.g21522.t1"/>
    </source>
</evidence>
<dbReference type="Proteomes" id="UP000095282">
    <property type="component" value="Unplaced"/>
</dbReference>
<sequence>MAATAQLGDMPLEVMRMMLSELPFLDRMRLRLVSRGFYEAVSICPHVFEDIDLRVESHRIHITYTLDSGHVITYRPIQRDRCMLWINDGDVRRTYERRLRSSEAALHDFTALMSNQYLSIRNLHLHIRVPEGLYFLTKFVEALTEIQWKRGGQIGLEKLFLFADGFFPMVLTSVEAFQRDQLSVLEIEMGNLVEVSQLRALFGWETIERFIFTAGTIIELDNINIFGNISQITMNALLSTEDAVRFRDMFMRKPKFERFLVYLHRLSGIRFDSLAEALGMDSPVLRDGQLIHREPIPNSHNDMVLTARPPNTFLLEKEPRRD</sequence>
<dbReference type="Pfam" id="PF00646">
    <property type="entry name" value="F-box"/>
    <property type="match status" value="1"/>
</dbReference>